<proteinExistence type="predicted"/>
<reference evidence="2" key="1">
    <citation type="submission" date="2011-08" db="EMBL/GenBank/DDBJ databases">
        <authorList>
            <person name="Rombauts S."/>
        </authorList>
    </citation>
    <scope>NUCLEOTIDE SEQUENCE</scope>
    <source>
        <strain evidence="2">London</strain>
    </source>
</reference>
<dbReference type="EnsemblMetazoa" id="tetur01g10160.1">
    <property type="protein sequence ID" value="tetur01g10160.1"/>
    <property type="gene ID" value="tetur01g10160"/>
</dbReference>
<organism evidence="1 2">
    <name type="scientific">Tetranychus urticae</name>
    <name type="common">Two-spotted spider mite</name>
    <dbReference type="NCBI Taxonomy" id="32264"/>
    <lineage>
        <taxon>Eukaryota</taxon>
        <taxon>Metazoa</taxon>
        <taxon>Ecdysozoa</taxon>
        <taxon>Arthropoda</taxon>
        <taxon>Chelicerata</taxon>
        <taxon>Arachnida</taxon>
        <taxon>Acari</taxon>
        <taxon>Acariformes</taxon>
        <taxon>Trombidiformes</taxon>
        <taxon>Prostigmata</taxon>
        <taxon>Eleutherengona</taxon>
        <taxon>Raphignathae</taxon>
        <taxon>Tetranychoidea</taxon>
        <taxon>Tetranychidae</taxon>
        <taxon>Tetranychus</taxon>
    </lineage>
</organism>
<dbReference type="Proteomes" id="UP000015104">
    <property type="component" value="Unassembled WGS sequence"/>
</dbReference>
<accession>T1JSD8</accession>
<evidence type="ECO:0000313" key="1">
    <source>
        <dbReference type="EnsemblMetazoa" id="tetur01g10160.1"/>
    </source>
</evidence>
<sequence>MNLSSKELESIEKIISLVQKKSDKEDEKAKFLAEFGLLKVGDNSRSQYSNEDAINQTNPDANINPDMLINSIPDETKIYHGIDVAARKLKRK</sequence>
<evidence type="ECO:0000313" key="2">
    <source>
        <dbReference type="Proteomes" id="UP000015104"/>
    </source>
</evidence>
<keyword evidence="2" id="KW-1185">Reference proteome</keyword>
<name>T1JSD8_TETUR</name>
<reference evidence="1" key="2">
    <citation type="submission" date="2015-06" db="UniProtKB">
        <authorList>
            <consortium name="EnsemblMetazoa"/>
        </authorList>
    </citation>
    <scope>IDENTIFICATION</scope>
</reference>
<dbReference type="AlphaFoldDB" id="T1JSD8"/>
<dbReference type="EMBL" id="CAEY01000461">
    <property type="status" value="NOT_ANNOTATED_CDS"/>
    <property type="molecule type" value="Genomic_DNA"/>
</dbReference>
<protein>
    <submittedName>
        <fullName evidence="1">Uncharacterized protein</fullName>
    </submittedName>
</protein>
<dbReference type="HOGENOM" id="CLU_2416119_0_0_1"/>